<dbReference type="eggNOG" id="COG5266">
    <property type="taxonomic scope" value="Bacteria"/>
</dbReference>
<keyword evidence="3" id="KW-1185">Reference proteome</keyword>
<evidence type="ECO:0008006" key="4">
    <source>
        <dbReference type="Google" id="ProtNLM"/>
    </source>
</evidence>
<dbReference type="AlphaFoldDB" id="B7JVZ4"/>
<dbReference type="EMBL" id="CP001287">
    <property type="protein sequence ID" value="ACK65683.1"/>
    <property type="molecule type" value="Genomic_DNA"/>
</dbReference>
<evidence type="ECO:0000313" key="3">
    <source>
        <dbReference type="Proteomes" id="UP000008204"/>
    </source>
</evidence>
<keyword evidence="1" id="KW-0472">Membrane</keyword>
<dbReference type="HOGENOM" id="CLU_105325_0_1_3"/>
<evidence type="ECO:0000313" key="2">
    <source>
        <dbReference type="EMBL" id="ACK65683.1"/>
    </source>
</evidence>
<sequence>MGIAHPTLAREFFKQICYSFKEISEDDIRMNKTLLLIPVLLGILATPAKTLAHAMETNFQFLDKLEFQSVYSSGEPAKKAKVIVYAPNNPDEPWMVGETDEQGKFSFLPDKSIPGDWEVEFEQEGHGDILTVPVNENGVDVDNITQVHSTDIHYGAAPLNPLQSILITAGVGATWFLALRKRQA</sequence>
<keyword evidence="1" id="KW-0812">Transmembrane</keyword>
<protein>
    <recommendedName>
        <fullName evidence="4">Carboxypeptidase regulatory-like domain-containing protein</fullName>
    </recommendedName>
</protein>
<reference evidence="3" key="1">
    <citation type="journal article" date="2011" name="MBio">
        <title>Novel metabolic attributes of the genus Cyanothece, comprising a group of unicellular nitrogen-fixing Cyanobacteria.</title>
        <authorList>
            <person name="Bandyopadhyay A."/>
            <person name="Elvitigala T."/>
            <person name="Welsh E."/>
            <person name="Stockel J."/>
            <person name="Liberton M."/>
            <person name="Min H."/>
            <person name="Sherman L.A."/>
            <person name="Pakrasi H.B."/>
        </authorList>
    </citation>
    <scope>NUCLEOTIDE SEQUENCE [LARGE SCALE GENOMIC DNA]</scope>
    <source>
        <strain evidence="3">PCC 8801</strain>
    </source>
</reference>
<dbReference type="InterPro" id="IPR013783">
    <property type="entry name" value="Ig-like_fold"/>
</dbReference>
<dbReference type="Proteomes" id="UP000008204">
    <property type="component" value="Chromosome"/>
</dbReference>
<accession>B7JVZ4</accession>
<evidence type="ECO:0000256" key="1">
    <source>
        <dbReference type="SAM" id="Phobius"/>
    </source>
</evidence>
<dbReference type="STRING" id="41431.PCC8801_1632"/>
<proteinExistence type="predicted"/>
<gene>
    <name evidence="2" type="ordered locus">PCC8801_1632</name>
</gene>
<dbReference type="KEGG" id="cyp:PCC8801_1632"/>
<feature type="transmembrane region" description="Helical" evidence="1">
    <location>
        <begin position="34"/>
        <end position="55"/>
    </location>
</feature>
<name>B7JVZ4_RIPO1</name>
<feature type="transmembrane region" description="Helical" evidence="1">
    <location>
        <begin position="162"/>
        <end position="179"/>
    </location>
</feature>
<dbReference type="Gene3D" id="2.60.40.10">
    <property type="entry name" value="Immunoglobulins"/>
    <property type="match status" value="1"/>
</dbReference>
<organism evidence="2 3">
    <name type="scientific">Rippkaea orientalis (strain PCC 8801 / RF-1)</name>
    <name type="common">Cyanothece sp. (strain PCC 8801)</name>
    <dbReference type="NCBI Taxonomy" id="41431"/>
    <lineage>
        <taxon>Bacteria</taxon>
        <taxon>Bacillati</taxon>
        <taxon>Cyanobacteriota</taxon>
        <taxon>Cyanophyceae</taxon>
        <taxon>Oscillatoriophycideae</taxon>
        <taxon>Chroococcales</taxon>
        <taxon>Aphanothecaceae</taxon>
        <taxon>Rippkaea</taxon>
        <taxon>Rippkaea orientalis</taxon>
    </lineage>
</organism>
<keyword evidence="1" id="KW-1133">Transmembrane helix</keyword>